<feature type="chain" id="PRO_5044802641" evidence="1">
    <location>
        <begin position="21"/>
        <end position="131"/>
    </location>
</feature>
<sequence>MHVHQLLVIVVVALAAVVIAGEYKYNLLEWNIDKGSNQTIYVNESAQVFSNKKIENLGAEVVKYIQEYLRLARAYSDDESEKLIHDELVKRIKGDFRNVAKREVDGNEKLTKHKVKIFLNVLPMQTADKSL</sequence>
<evidence type="ECO:0000313" key="3">
    <source>
        <dbReference type="Proteomes" id="UP001608902"/>
    </source>
</evidence>
<proteinExistence type="predicted"/>
<dbReference type="EMBL" id="JBGFUD010003671">
    <property type="protein sequence ID" value="MFH4978929.1"/>
    <property type="molecule type" value="Genomic_DNA"/>
</dbReference>
<protein>
    <submittedName>
        <fullName evidence="2">Uncharacterized protein</fullName>
    </submittedName>
</protein>
<reference evidence="2 3" key="1">
    <citation type="submission" date="2024-08" db="EMBL/GenBank/DDBJ databases">
        <title>Gnathostoma spinigerum genome.</title>
        <authorList>
            <person name="Gonzalez-Bertolin B."/>
            <person name="Monzon S."/>
            <person name="Zaballos A."/>
            <person name="Jimenez P."/>
            <person name="Dekumyoy P."/>
            <person name="Varona S."/>
            <person name="Cuesta I."/>
            <person name="Sumanam S."/>
            <person name="Adisakwattana P."/>
            <person name="Gasser R.B."/>
            <person name="Hernandez-Gonzalez A."/>
            <person name="Young N.D."/>
            <person name="Perteguer M.J."/>
        </authorList>
    </citation>
    <scope>NUCLEOTIDE SEQUENCE [LARGE SCALE GENOMIC DNA]</scope>
    <source>
        <strain evidence="2">AL3</strain>
        <tissue evidence="2">Liver</tissue>
    </source>
</reference>
<organism evidence="2 3">
    <name type="scientific">Gnathostoma spinigerum</name>
    <dbReference type="NCBI Taxonomy" id="75299"/>
    <lineage>
        <taxon>Eukaryota</taxon>
        <taxon>Metazoa</taxon>
        <taxon>Ecdysozoa</taxon>
        <taxon>Nematoda</taxon>
        <taxon>Chromadorea</taxon>
        <taxon>Rhabditida</taxon>
        <taxon>Spirurina</taxon>
        <taxon>Gnathostomatomorpha</taxon>
        <taxon>Gnathostomatoidea</taxon>
        <taxon>Gnathostomatidae</taxon>
        <taxon>Gnathostoma</taxon>
    </lineage>
</organism>
<dbReference type="Proteomes" id="UP001608902">
    <property type="component" value="Unassembled WGS sequence"/>
</dbReference>
<gene>
    <name evidence="2" type="ORF">AB6A40_005638</name>
</gene>
<feature type="signal peptide" evidence="1">
    <location>
        <begin position="1"/>
        <end position="20"/>
    </location>
</feature>
<keyword evidence="1" id="KW-0732">Signal</keyword>
<keyword evidence="3" id="KW-1185">Reference proteome</keyword>
<evidence type="ECO:0000313" key="2">
    <source>
        <dbReference type="EMBL" id="MFH4978929.1"/>
    </source>
</evidence>
<dbReference type="AlphaFoldDB" id="A0ABD6EG05"/>
<evidence type="ECO:0000256" key="1">
    <source>
        <dbReference type="SAM" id="SignalP"/>
    </source>
</evidence>
<comment type="caution">
    <text evidence="2">The sequence shown here is derived from an EMBL/GenBank/DDBJ whole genome shotgun (WGS) entry which is preliminary data.</text>
</comment>
<name>A0ABD6EG05_9BILA</name>
<accession>A0ABD6EG05</accession>